<dbReference type="AlphaFoldDB" id="A0A386UU26"/>
<dbReference type="PRINTS" id="PR00598">
    <property type="entry name" value="HTHMARR"/>
</dbReference>
<dbReference type="PANTHER" id="PTHR33164">
    <property type="entry name" value="TRANSCRIPTIONAL REGULATOR, MARR FAMILY"/>
    <property type="match status" value="1"/>
</dbReference>
<dbReference type="InterPro" id="IPR036390">
    <property type="entry name" value="WH_DNA-bd_sf"/>
</dbReference>
<gene>
    <name evidence="5" type="ORF">PY32053_04399</name>
</gene>
<accession>A0A386UU26</accession>
<keyword evidence="2" id="KW-0238">DNA-binding</keyword>
<dbReference type="InterPro" id="IPR000835">
    <property type="entry name" value="HTH_MarR-typ"/>
</dbReference>
<dbReference type="SUPFAM" id="SSF46785">
    <property type="entry name" value="Winged helix' DNA-binding domain"/>
    <property type="match status" value="1"/>
</dbReference>
<evidence type="ECO:0000256" key="2">
    <source>
        <dbReference type="ARBA" id="ARBA00023125"/>
    </source>
</evidence>
<dbReference type="SMART" id="SM00347">
    <property type="entry name" value="HTH_MARR"/>
    <property type="match status" value="1"/>
</dbReference>
<protein>
    <submittedName>
        <fullName evidence="5">MarR family transcriptional regulator</fullName>
    </submittedName>
</protein>
<dbReference type="PANTHER" id="PTHR33164:SF43">
    <property type="entry name" value="HTH-TYPE TRANSCRIPTIONAL REPRESSOR YETL"/>
    <property type="match status" value="1"/>
</dbReference>
<dbReference type="InterPro" id="IPR036388">
    <property type="entry name" value="WH-like_DNA-bd_sf"/>
</dbReference>
<dbReference type="PROSITE" id="PS50995">
    <property type="entry name" value="HTH_MARR_2"/>
    <property type="match status" value="1"/>
</dbReference>
<proteinExistence type="predicted"/>
<name>A0A386UU26_9RHOB</name>
<dbReference type="GO" id="GO:0006950">
    <property type="term" value="P:response to stress"/>
    <property type="evidence" value="ECO:0007669"/>
    <property type="project" value="TreeGrafter"/>
</dbReference>
<geneLocation type="plasmid" evidence="6">
    <name>pyee3</name>
</geneLocation>
<dbReference type="InterPro" id="IPR023187">
    <property type="entry name" value="Tscrpt_reg_MarR-type_CS"/>
</dbReference>
<evidence type="ECO:0000256" key="1">
    <source>
        <dbReference type="ARBA" id="ARBA00023015"/>
    </source>
</evidence>
<evidence type="ECO:0000256" key="3">
    <source>
        <dbReference type="ARBA" id="ARBA00023163"/>
    </source>
</evidence>
<dbReference type="PROSITE" id="PS01117">
    <property type="entry name" value="HTH_MARR_1"/>
    <property type="match status" value="1"/>
</dbReference>
<keyword evidence="5" id="KW-0614">Plasmid</keyword>
<dbReference type="Proteomes" id="UP000272010">
    <property type="component" value="Plasmid pYEE3"/>
</dbReference>
<evidence type="ECO:0000313" key="6">
    <source>
        <dbReference type="Proteomes" id="UP000272010"/>
    </source>
</evidence>
<dbReference type="Pfam" id="PF12802">
    <property type="entry name" value="MarR_2"/>
    <property type="match status" value="1"/>
</dbReference>
<dbReference type="InterPro" id="IPR039422">
    <property type="entry name" value="MarR/SlyA-like"/>
</dbReference>
<feature type="domain" description="HTH marR-type" evidence="4">
    <location>
        <begin position="34"/>
        <end position="166"/>
    </location>
</feature>
<keyword evidence="1" id="KW-0805">Transcription regulation</keyword>
<organism evidence="5 6">
    <name type="scientific">Paracoccus yeei</name>
    <dbReference type="NCBI Taxonomy" id="147645"/>
    <lineage>
        <taxon>Bacteria</taxon>
        <taxon>Pseudomonadati</taxon>
        <taxon>Pseudomonadota</taxon>
        <taxon>Alphaproteobacteria</taxon>
        <taxon>Rhodobacterales</taxon>
        <taxon>Paracoccaceae</taxon>
        <taxon>Paracoccus</taxon>
    </lineage>
</organism>
<dbReference type="GO" id="GO:0003677">
    <property type="term" value="F:DNA binding"/>
    <property type="evidence" value="ECO:0007669"/>
    <property type="project" value="UniProtKB-KW"/>
</dbReference>
<reference evidence="6" key="1">
    <citation type="submission" date="2018-07" db="EMBL/GenBank/DDBJ databases">
        <title>Genome Structure of the Opportunistic Pathogen Paracoccus yeei (Alphaproteobacteria) and Identification of Putative Virulence Factors.</title>
        <authorList>
            <person name="Lasek R."/>
            <person name="Szuplewska M."/>
            <person name="Mitura M."/>
            <person name="Decewicz P."/>
            <person name="Chmielowska C."/>
            <person name="Pawlot A."/>
            <person name="Sentkowska D."/>
            <person name="Czarnecki J."/>
            <person name="Bartosik D."/>
        </authorList>
    </citation>
    <scope>NUCLEOTIDE SEQUENCE [LARGE SCALE GENOMIC DNA]</scope>
    <source>
        <strain evidence="6">CCUG 32053</strain>
        <plasmid evidence="6">pyee3</plasmid>
    </source>
</reference>
<evidence type="ECO:0000259" key="4">
    <source>
        <dbReference type="PROSITE" id="PS50995"/>
    </source>
</evidence>
<dbReference type="GO" id="GO:0003700">
    <property type="term" value="F:DNA-binding transcription factor activity"/>
    <property type="evidence" value="ECO:0007669"/>
    <property type="project" value="InterPro"/>
</dbReference>
<dbReference type="Gene3D" id="1.10.10.10">
    <property type="entry name" value="Winged helix-like DNA-binding domain superfamily/Winged helix DNA-binding domain"/>
    <property type="match status" value="1"/>
</dbReference>
<dbReference type="EMBL" id="CP031081">
    <property type="protein sequence ID" value="AYF03916.1"/>
    <property type="molecule type" value="Genomic_DNA"/>
</dbReference>
<sequence>MQAYMMLALHFGWTAVYPVSHADGGKIPLITSDLALIGTTIHRVAQLIQQRIDNEIGDSGLTRLSWMGAAHVEDSPGLTIGDLAGRLEVGRATAGQLVDRMVRGGWVERWASPDDRRAQIVTATPKARAMLEELAPRQSALEDEILQDLSADERRILLALLERIRARLGR</sequence>
<keyword evidence="3" id="KW-0804">Transcription</keyword>
<evidence type="ECO:0000313" key="5">
    <source>
        <dbReference type="EMBL" id="AYF03916.1"/>
    </source>
</evidence>